<gene>
    <name evidence="2" type="ORF">IWW36_000613</name>
</gene>
<protein>
    <recommendedName>
        <fullName evidence="1">Cytidyltransferase-like domain-containing protein</fullName>
    </recommendedName>
</protein>
<reference evidence="2" key="1">
    <citation type="submission" date="2022-07" db="EMBL/GenBank/DDBJ databases">
        <title>Phylogenomic reconstructions and comparative analyses of Kickxellomycotina fungi.</title>
        <authorList>
            <person name="Reynolds N.K."/>
            <person name="Stajich J.E."/>
            <person name="Barry K."/>
            <person name="Grigoriev I.V."/>
            <person name="Crous P."/>
            <person name="Smith M.E."/>
        </authorList>
    </citation>
    <scope>NUCLEOTIDE SEQUENCE</scope>
    <source>
        <strain evidence="2">NRRL 1566</strain>
    </source>
</reference>
<dbReference type="InterPro" id="IPR014729">
    <property type="entry name" value="Rossmann-like_a/b/a_fold"/>
</dbReference>
<comment type="caution">
    <text evidence="2">The sequence shown here is derived from an EMBL/GenBank/DDBJ whole genome shotgun (WGS) entry which is preliminary data.</text>
</comment>
<dbReference type="NCBIfam" id="NF001985">
    <property type="entry name" value="PRK00777.1"/>
    <property type="match status" value="1"/>
</dbReference>
<name>A0A9W8ID56_9FUNG</name>
<organism evidence="2 3">
    <name type="scientific">Coemansia brasiliensis</name>
    <dbReference type="NCBI Taxonomy" id="2650707"/>
    <lineage>
        <taxon>Eukaryota</taxon>
        <taxon>Fungi</taxon>
        <taxon>Fungi incertae sedis</taxon>
        <taxon>Zoopagomycota</taxon>
        <taxon>Kickxellomycotina</taxon>
        <taxon>Kickxellomycetes</taxon>
        <taxon>Kickxellales</taxon>
        <taxon>Kickxellaceae</taxon>
        <taxon>Coemansia</taxon>
    </lineage>
</organism>
<dbReference type="PANTHER" id="PTHR10695">
    <property type="entry name" value="DEPHOSPHO-COA KINASE-RELATED"/>
    <property type="match status" value="1"/>
</dbReference>
<dbReference type="Gene3D" id="3.40.50.620">
    <property type="entry name" value="HUPs"/>
    <property type="match status" value="1"/>
</dbReference>
<keyword evidence="3" id="KW-1185">Reference proteome</keyword>
<evidence type="ECO:0000313" key="2">
    <source>
        <dbReference type="EMBL" id="KAJ2852034.1"/>
    </source>
</evidence>
<dbReference type="OrthoDB" id="330671at2759"/>
<dbReference type="Pfam" id="PF01467">
    <property type="entry name" value="CTP_transf_like"/>
    <property type="match status" value="1"/>
</dbReference>
<dbReference type="GO" id="GO:0015937">
    <property type="term" value="P:coenzyme A biosynthetic process"/>
    <property type="evidence" value="ECO:0007669"/>
    <property type="project" value="TreeGrafter"/>
</dbReference>
<dbReference type="PANTHER" id="PTHR10695:SF46">
    <property type="entry name" value="BIFUNCTIONAL COENZYME A SYNTHASE-RELATED"/>
    <property type="match status" value="1"/>
</dbReference>
<evidence type="ECO:0000259" key="1">
    <source>
        <dbReference type="Pfam" id="PF01467"/>
    </source>
</evidence>
<sequence length="330" mass="36421">MGLVSKRNLFLKVDLDEPLSQAHIGLLREATSSTTNDLTVFIALSDISHIDHETGWTKMQRRVAELYAVAAGQALLKEYPLNIDVVPLDFCAYSPEDMDPYSNWPTAAISSDLSAVPGWWPAEMHKHISLYDQPGNVTPAVQPNQSLSCSSRTETPWKSHPHVAVGGTFDHLHVGHKILLTAAAMVATKRVVCGISADRLLESKKYRELLEPYRDRELHVLLFLRKIRKDLIVELVPISDPYGPTAVDASIEALVVSQETLAGSQSLNVRREENGLQPMKLMAIDLVATLSEADKPQSMQALAENTALKVSSTAIRAALYEKQQRGSSTY</sequence>
<dbReference type="CDD" id="cd02164">
    <property type="entry name" value="PPAT_CoAS"/>
    <property type="match status" value="1"/>
</dbReference>
<dbReference type="SUPFAM" id="SSF52374">
    <property type="entry name" value="Nucleotidylyl transferase"/>
    <property type="match status" value="1"/>
</dbReference>
<evidence type="ECO:0000313" key="3">
    <source>
        <dbReference type="Proteomes" id="UP001139887"/>
    </source>
</evidence>
<dbReference type="AlphaFoldDB" id="A0A9W8ID56"/>
<dbReference type="GO" id="GO:0004140">
    <property type="term" value="F:dephospho-CoA kinase activity"/>
    <property type="evidence" value="ECO:0007669"/>
    <property type="project" value="TreeGrafter"/>
</dbReference>
<accession>A0A9W8ID56</accession>
<feature type="domain" description="Cytidyltransferase-like" evidence="1">
    <location>
        <begin position="165"/>
        <end position="317"/>
    </location>
</feature>
<dbReference type="InterPro" id="IPR004821">
    <property type="entry name" value="Cyt_trans-like"/>
</dbReference>
<dbReference type="EMBL" id="JANBUW010000006">
    <property type="protein sequence ID" value="KAJ2852034.1"/>
    <property type="molecule type" value="Genomic_DNA"/>
</dbReference>
<dbReference type="Proteomes" id="UP001139887">
    <property type="component" value="Unassembled WGS sequence"/>
</dbReference>
<proteinExistence type="predicted"/>